<dbReference type="InterPro" id="IPR011047">
    <property type="entry name" value="Quinoprotein_ADH-like_sf"/>
</dbReference>
<evidence type="ECO:0000256" key="1">
    <source>
        <dbReference type="ARBA" id="ARBA00022729"/>
    </source>
</evidence>
<dbReference type="InterPro" id="IPR017687">
    <property type="entry name" value="BamB"/>
</dbReference>
<proteinExistence type="inferred from homology"/>
<evidence type="ECO:0000256" key="2">
    <source>
        <dbReference type="ARBA" id="ARBA00023136"/>
    </source>
</evidence>
<dbReference type="SMART" id="SM00564">
    <property type="entry name" value="PQQ"/>
    <property type="match status" value="7"/>
</dbReference>
<dbReference type="AlphaFoldDB" id="A0A562L8C4"/>
<dbReference type="PANTHER" id="PTHR34512:SF30">
    <property type="entry name" value="OUTER MEMBRANE PROTEIN ASSEMBLY FACTOR BAMB"/>
    <property type="match status" value="1"/>
</dbReference>
<evidence type="ECO:0000256" key="3">
    <source>
        <dbReference type="ARBA" id="ARBA00023237"/>
    </source>
</evidence>
<gene>
    <name evidence="4" type="primary">bamB</name>
    <name evidence="6" type="ORF">IP90_01689</name>
</gene>
<protein>
    <recommendedName>
        <fullName evidence="4">Outer membrane protein assembly factor BamB</fullName>
    </recommendedName>
</protein>
<dbReference type="HAMAP" id="MF_00923">
    <property type="entry name" value="OM_assembly_BamB"/>
    <property type="match status" value="1"/>
</dbReference>
<dbReference type="CDD" id="cd10276">
    <property type="entry name" value="BamB_YfgL"/>
    <property type="match status" value="1"/>
</dbReference>
<evidence type="ECO:0000313" key="7">
    <source>
        <dbReference type="Proteomes" id="UP000315167"/>
    </source>
</evidence>
<sequence>MIQAQSSTGALRKRAAAIVLIAFTAIALGGCTTVKGWFGGKKDQQAEPAELTDFTPSASVNKLWSVQAGKGEQRLGVRQRPAVADGRVYAAAVEGGVRAFDLQTGGAVWHYETELPISGGPGAGEGLVVVGSLEGDVIALDAATGAEKWKAKVSNEVIAAPAIGNGLVFVRANDGRITAFDAGSGERRWFWSKELPVLTVRGNSTPTLGPGYLFVGNDDGSVTALSMSDGSELWTQAIAQPEGRSELDRMADVDGPPVLDGTTLYATSFKRQTMAIDAPSGRPMWSKDNGGVGGLGLGSDRLVVADPGGTVWALDRATGAAMWQQAGLVRRNLSAPAVQGDYAVVGDFDGYLHWLKLSDGTLAARTRMGGKAILAQPVVVDGILIAQNTDGELTAFQVQ</sequence>
<dbReference type="OrthoDB" id="5173551at2"/>
<reference evidence="6 7" key="1">
    <citation type="journal article" date="2015" name="Stand. Genomic Sci.">
        <title>Genomic Encyclopedia of Bacterial and Archaeal Type Strains, Phase III: the genomes of soil and plant-associated and newly described type strains.</title>
        <authorList>
            <person name="Whitman W.B."/>
            <person name="Woyke T."/>
            <person name="Klenk H.P."/>
            <person name="Zhou Y."/>
            <person name="Lilburn T.G."/>
            <person name="Beck B.J."/>
            <person name="De Vos P."/>
            <person name="Vandamme P."/>
            <person name="Eisen J.A."/>
            <person name="Garrity G."/>
            <person name="Hugenholtz P."/>
            <person name="Kyrpides N.C."/>
        </authorList>
    </citation>
    <scope>NUCLEOTIDE SEQUENCE [LARGE SCALE GENOMIC DNA]</scope>
    <source>
        <strain evidence="6 7">CGMCC 1.10821</strain>
    </source>
</reference>
<dbReference type="GO" id="GO:0051205">
    <property type="term" value="P:protein insertion into membrane"/>
    <property type="evidence" value="ECO:0007669"/>
    <property type="project" value="UniProtKB-UniRule"/>
</dbReference>
<dbReference type="RefSeq" id="WP_144899158.1">
    <property type="nucleotide sequence ID" value="NZ_VLKN01000003.1"/>
</dbReference>
<comment type="function">
    <text evidence="4">Part of the outer membrane protein assembly complex, which is involved in assembly and insertion of beta-barrel proteins into the outer membrane.</text>
</comment>
<dbReference type="InterPro" id="IPR015943">
    <property type="entry name" value="WD40/YVTN_repeat-like_dom_sf"/>
</dbReference>
<comment type="caution">
    <text evidence="6">The sequence shown here is derived from an EMBL/GenBank/DDBJ whole genome shotgun (WGS) entry which is preliminary data.</text>
</comment>
<keyword evidence="7" id="KW-1185">Reference proteome</keyword>
<feature type="domain" description="Pyrrolo-quinoline quinone repeat" evidence="5">
    <location>
        <begin position="94"/>
        <end position="325"/>
    </location>
</feature>
<dbReference type="SUPFAM" id="SSF50998">
    <property type="entry name" value="Quinoprotein alcohol dehydrogenase-like"/>
    <property type="match status" value="1"/>
</dbReference>
<dbReference type="GO" id="GO:0009279">
    <property type="term" value="C:cell outer membrane"/>
    <property type="evidence" value="ECO:0007669"/>
    <property type="project" value="UniProtKB-SubCell"/>
</dbReference>
<accession>A0A562L8C4</accession>
<name>A0A562L8C4_9GAMM</name>
<dbReference type="Gene3D" id="2.130.10.10">
    <property type="entry name" value="YVTN repeat-like/Quinoprotein amine dehydrogenase"/>
    <property type="match status" value="1"/>
</dbReference>
<keyword evidence="2 4" id="KW-0472">Membrane</keyword>
<dbReference type="Proteomes" id="UP000315167">
    <property type="component" value="Unassembled WGS sequence"/>
</dbReference>
<evidence type="ECO:0000313" key="6">
    <source>
        <dbReference type="EMBL" id="TWI03871.1"/>
    </source>
</evidence>
<dbReference type="EMBL" id="VLKN01000003">
    <property type="protein sequence ID" value="TWI03871.1"/>
    <property type="molecule type" value="Genomic_DNA"/>
</dbReference>
<keyword evidence="3 4" id="KW-0998">Cell outer membrane</keyword>
<organism evidence="6 7">
    <name type="scientific">Luteimonas cucumeris</name>
    <dbReference type="NCBI Taxonomy" id="985012"/>
    <lineage>
        <taxon>Bacteria</taxon>
        <taxon>Pseudomonadati</taxon>
        <taxon>Pseudomonadota</taxon>
        <taxon>Gammaproteobacteria</taxon>
        <taxon>Lysobacterales</taxon>
        <taxon>Lysobacteraceae</taxon>
        <taxon>Luteimonas</taxon>
    </lineage>
</organism>
<dbReference type="Pfam" id="PF13360">
    <property type="entry name" value="PQQ_2"/>
    <property type="match status" value="1"/>
</dbReference>
<dbReference type="InterPro" id="IPR002372">
    <property type="entry name" value="PQQ_rpt_dom"/>
</dbReference>
<dbReference type="NCBIfam" id="TIGR03300">
    <property type="entry name" value="assembly_YfgL"/>
    <property type="match status" value="1"/>
</dbReference>
<dbReference type="GO" id="GO:0043165">
    <property type="term" value="P:Gram-negative-bacterium-type cell outer membrane assembly"/>
    <property type="evidence" value="ECO:0007669"/>
    <property type="project" value="UniProtKB-UniRule"/>
</dbReference>
<comment type="subunit">
    <text evidence="4">Part of the Bam complex.</text>
</comment>
<evidence type="ECO:0000256" key="4">
    <source>
        <dbReference type="HAMAP-Rule" id="MF_00923"/>
    </source>
</evidence>
<comment type="subcellular location">
    <subcellularLocation>
        <location evidence="4">Cell outer membrane</location>
    </subcellularLocation>
</comment>
<keyword evidence="1 4" id="KW-0732">Signal</keyword>
<dbReference type="PANTHER" id="PTHR34512">
    <property type="entry name" value="CELL SURFACE PROTEIN"/>
    <property type="match status" value="1"/>
</dbReference>
<comment type="similarity">
    <text evidence="4">Belongs to the BamB family.</text>
</comment>
<evidence type="ECO:0000259" key="5">
    <source>
        <dbReference type="Pfam" id="PF13360"/>
    </source>
</evidence>
<dbReference type="InterPro" id="IPR018391">
    <property type="entry name" value="PQQ_b-propeller_rpt"/>
</dbReference>